<name>A0A383D2Q3_9ZZZZ</name>
<dbReference type="GO" id="GO:0005829">
    <property type="term" value="C:cytosol"/>
    <property type="evidence" value="ECO:0007669"/>
    <property type="project" value="TreeGrafter"/>
</dbReference>
<reference evidence="1" key="1">
    <citation type="submission" date="2018-05" db="EMBL/GenBank/DDBJ databases">
        <authorList>
            <person name="Lanie J.A."/>
            <person name="Ng W.-L."/>
            <person name="Kazmierczak K.M."/>
            <person name="Andrzejewski T.M."/>
            <person name="Davidsen T.M."/>
            <person name="Wayne K.J."/>
            <person name="Tettelin H."/>
            <person name="Glass J.I."/>
            <person name="Rusch D."/>
            <person name="Podicherti R."/>
            <person name="Tsui H.-C.T."/>
            <person name="Winkler M.E."/>
        </authorList>
    </citation>
    <scope>NUCLEOTIDE SEQUENCE</scope>
</reference>
<dbReference type="PANTHER" id="PTHR33505">
    <property type="entry name" value="ZGC:162634"/>
    <property type="match status" value="1"/>
</dbReference>
<dbReference type="SUPFAM" id="SSF158997">
    <property type="entry name" value="Trm112p-like"/>
    <property type="match status" value="1"/>
</dbReference>
<dbReference type="InterPro" id="IPR005651">
    <property type="entry name" value="Trm112-like"/>
</dbReference>
<evidence type="ECO:0000313" key="1">
    <source>
        <dbReference type="EMBL" id="SVE38827.1"/>
    </source>
</evidence>
<gene>
    <name evidence="1" type="ORF">METZ01_LOCUS491681</name>
</gene>
<dbReference type="Pfam" id="PF03966">
    <property type="entry name" value="Trm112p"/>
    <property type="match status" value="1"/>
</dbReference>
<sequence length="56" mass="6349">MAFDKELLEILVCPKCKGNLELTPEEDSLNCNACKLKYLIQDDIPIMLIDQAQPLI</sequence>
<dbReference type="Gene3D" id="2.20.25.10">
    <property type="match status" value="1"/>
</dbReference>
<dbReference type="PANTHER" id="PTHR33505:SF4">
    <property type="entry name" value="PROTEIN PREY, MITOCHONDRIAL"/>
    <property type="match status" value="1"/>
</dbReference>
<protein>
    <submittedName>
        <fullName evidence="1">Uncharacterized protein</fullName>
    </submittedName>
</protein>
<dbReference type="AlphaFoldDB" id="A0A383D2Q3"/>
<dbReference type="EMBL" id="UINC01213861">
    <property type="protein sequence ID" value="SVE38827.1"/>
    <property type="molecule type" value="Genomic_DNA"/>
</dbReference>
<proteinExistence type="inferred from homology"/>
<dbReference type="HAMAP" id="MF_01187">
    <property type="entry name" value="UPF0434"/>
    <property type="match status" value="1"/>
</dbReference>
<organism evidence="1">
    <name type="scientific">marine metagenome</name>
    <dbReference type="NCBI Taxonomy" id="408172"/>
    <lineage>
        <taxon>unclassified sequences</taxon>
        <taxon>metagenomes</taxon>
        <taxon>ecological metagenomes</taxon>
    </lineage>
</organism>
<accession>A0A383D2Q3</accession>